<dbReference type="SUPFAM" id="SSF53223">
    <property type="entry name" value="Aminoacid dehydrogenase-like, N-terminal domain"/>
    <property type="match status" value="1"/>
</dbReference>
<keyword evidence="2" id="KW-0560">Oxidoreductase</keyword>
<evidence type="ECO:0000256" key="1">
    <source>
        <dbReference type="ARBA" id="ARBA00008785"/>
    </source>
</evidence>
<protein>
    <submittedName>
        <fullName evidence="6">NADP-dependent malic enzyme</fullName>
    </submittedName>
</protein>
<evidence type="ECO:0000256" key="2">
    <source>
        <dbReference type="ARBA" id="ARBA00023002"/>
    </source>
</evidence>
<sequence>MTDAPNATASLSEITNDEIFAGHLGGKLSVELSAPLETQRDLSIAYTPGVAQVSRAIAEDEALAKRYTWTDRLVVVVSDGTAVLGLGDIGPRASLPVMEGKAALFKKFAGLDSIPIVLDTKDVDEIVETLIRLRPSFGAVNLEDISAPRCFEIEKRVIEALDCPVMHDDQHGTAIVVLAALNGAAKVQGRGIEGLKVVVSGAGAAGVACTNILLAAGVRDVTVLDSKGIVNAERGDLNEVKAELATRTNPRGLTGGAAEALAGADVFLGLSAGLIAEELIASMAPEAIVFAMSNPDPEIHPEVARKYAAIVATGRSDFPNQINNVLAFPGVFKGALDAGARRITEGMKIAAADAILSVVADELGPDKIVPSPLDPRVAPAVAEAVAAAARAEGVA</sequence>
<dbReference type="PANTHER" id="PTHR43237">
    <property type="entry name" value="NADP-DEPENDENT MALIC ENZYME"/>
    <property type="match status" value="1"/>
</dbReference>
<dbReference type="InterPro" id="IPR045213">
    <property type="entry name" value="Malic_NAD-bd_bact_type"/>
</dbReference>
<dbReference type="SMART" id="SM00919">
    <property type="entry name" value="Malic_M"/>
    <property type="match status" value="1"/>
</dbReference>
<keyword evidence="3" id="KW-0479">Metal-binding</keyword>
<dbReference type="Gene3D" id="3.40.50.720">
    <property type="entry name" value="NAD(P)-binding Rossmann-like Domain"/>
    <property type="match status" value="1"/>
</dbReference>
<dbReference type="InterPro" id="IPR012302">
    <property type="entry name" value="Malic_NAD-bd"/>
</dbReference>
<proteinExistence type="inferred from homology"/>
<dbReference type="InterPro" id="IPR037062">
    <property type="entry name" value="Malic_N_dom_sf"/>
</dbReference>
<evidence type="ECO:0000313" key="7">
    <source>
        <dbReference type="Proteomes" id="UP001348098"/>
    </source>
</evidence>
<dbReference type="InterPro" id="IPR051674">
    <property type="entry name" value="Malate_Decarboxylase"/>
</dbReference>
<evidence type="ECO:0000313" key="6">
    <source>
        <dbReference type="EMBL" id="MEB3513826.1"/>
    </source>
</evidence>
<evidence type="ECO:0000256" key="3">
    <source>
        <dbReference type="RuleBase" id="RU003427"/>
    </source>
</evidence>
<reference evidence="6 7" key="1">
    <citation type="submission" date="2023-12" db="EMBL/GenBank/DDBJ databases">
        <title>novel species in genus Nocarida.</title>
        <authorList>
            <person name="Li Z."/>
        </authorList>
    </citation>
    <scope>NUCLEOTIDE SEQUENCE [LARGE SCALE GENOMIC DNA]</scope>
    <source>
        <strain evidence="6 7">CDC186</strain>
    </source>
</reference>
<dbReference type="Proteomes" id="UP001348098">
    <property type="component" value="Unassembled WGS sequence"/>
</dbReference>
<dbReference type="InterPro" id="IPR036291">
    <property type="entry name" value="NAD(P)-bd_dom_sf"/>
</dbReference>
<dbReference type="InterPro" id="IPR001891">
    <property type="entry name" value="Malic_OxRdtase"/>
</dbReference>
<dbReference type="Pfam" id="PF00390">
    <property type="entry name" value="malic"/>
    <property type="match status" value="1"/>
</dbReference>
<dbReference type="PIRSF" id="PIRSF000106">
    <property type="entry name" value="ME"/>
    <property type="match status" value="1"/>
</dbReference>
<keyword evidence="7" id="KW-1185">Reference proteome</keyword>
<name>A0ABU6B275_9NOCA</name>
<evidence type="ECO:0000259" key="5">
    <source>
        <dbReference type="SMART" id="SM01274"/>
    </source>
</evidence>
<feature type="domain" description="Malic enzyme NAD-binding" evidence="4">
    <location>
        <begin position="170"/>
        <end position="390"/>
    </location>
</feature>
<organism evidence="6 7">
    <name type="scientific">Nocardia implantans</name>
    <dbReference type="NCBI Taxonomy" id="3108168"/>
    <lineage>
        <taxon>Bacteria</taxon>
        <taxon>Bacillati</taxon>
        <taxon>Actinomycetota</taxon>
        <taxon>Actinomycetes</taxon>
        <taxon>Mycobacteriales</taxon>
        <taxon>Nocardiaceae</taxon>
        <taxon>Nocardia</taxon>
    </lineage>
</organism>
<gene>
    <name evidence="6" type="ORF">U3653_27685</name>
</gene>
<feature type="domain" description="Malic enzyme N-terminal" evidence="5">
    <location>
        <begin position="25"/>
        <end position="158"/>
    </location>
</feature>
<dbReference type="SMART" id="SM01274">
    <property type="entry name" value="malic"/>
    <property type="match status" value="1"/>
</dbReference>
<comment type="similarity">
    <text evidence="1 3">Belongs to the malic enzymes family.</text>
</comment>
<dbReference type="Gene3D" id="3.40.50.10380">
    <property type="entry name" value="Malic enzyme, N-terminal domain"/>
    <property type="match status" value="1"/>
</dbReference>
<dbReference type="SUPFAM" id="SSF51735">
    <property type="entry name" value="NAD(P)-binding Rossmann-fold domains"/>
    <property type="match status" value="1"/>
</dbReference>
<comment type="caution">
    <text evidence="6">The sequence shown here is derived from an EMBL/GenBank/DDBJ whole genome shotgun (WGS) entry which is preliminary data.</text>
</comment>
<accession>A0ABU6B275</accession>
<dbReference type="EMBL" id="JAYKYQ010000013">
    <property type="protein sequence ID" value="MEB3513826.1"/>
    <property type="molecule type" value="Genomic_DNA"/>
</dbReference>
<dbReference type="PRINTS" id="PR00072">
    <property type="entry name" value="MALOXRDTASE"/>
</dbReference>
<evidence type="ECO:0000259" key="4">
    <source>
        <dbReference type="SMART" id="SM00919"/>
    </source>
</evidence>
<dbReference type="InterPro" id="IPR012301">
    <property type="entry name" value="Malic_N_dom"/>
</dbReference>
<dbReference type="Pfam" id="PF03949">
    <property type="entry name" value="Malic_M"/>
    <property type="match status" value="1"/>
</dbReference>
<dbReference type="PANTHER" id="PTHR43237:SF4">
    <property type="entry name" value="NADP-DEPENDENT MALIC ENZYME"/>
    <property type="match status" value="1"/>
</dbReference>
<dbReference type="InterPro" id="IPR046346">
    <property type="entry name" value="Aminoacid_DH-like_N_sf"/>
</dbReference>
<dbReference type="CDD" id="cd05311">
    <property type="entry name" value="NAD_bind_2_malic_enz"/>
    <property type="match status" value="1"/>
</dbReference>